<evidence type="ECO:0000256" key="1">
    <source>
        <dbReference type="SAM" id="MobiDB-lite"/>
    </source>
</evidence>
<name>A0AB33B9E5_ACIPI</name>
<gene>
    <name evidence="2" type="ORF">IEC338SC_2352</name>
</gene>
<sequence length="123" mass="12943">MQASFGTAWQASGNFSSSKASGDSNSVNQQSGLFAGNGGYHVKADSVDLKGGAIVSTATKDKNELTTNRLTFSNIENQSQYDATTVSLSGGTSLGKGKTGDSNTTERQSFIYGRFPNLLFNIK</sequence>
<protein>
    <submittedName>
        <fullName evidence="2">Uncharacterized protein</fullName>
    </submittedName>
</protein>
<evidence type="ECO:0000313" key="2">
    <source>
        <dbReference type="EMBL" id="AMX19480.1"/>
    </source>
</evidence>
<proteinExistence type="predicted"/>
<dbReference type="Proteomes" id="UP000076152">
    <property type="component" value="Chromosome"/>
</dbReference>
<evidence type="ECO:0000313" key="3">
    <source>
        <dbReference type="Proteomes" id="UP000076152"/>
    </source>
</evidence>
<reference evidence="2 3" key="1">
    <citation type="submission" date="2016-04" db="EMBL/GenBank/DDBJ databases">
        <title>Complete genome sequencing of OXA-72 bearing Acinetobacter pittii strain IEC338SC.</title>
        <authorList>
            <person name="Brasiliense D.M."/>
            <person name="Lima K.V."/>
            <person name="Souza C.O."/>
            <person name="Dutra L.G."/>
            <person name="Mamizuka E.M."/>
            <person name="Perez-Chaparro P.J."/>
            <person name="McCulloch J.A."/>
        </authorList>
    </citation>
    <scope>NUCLEOTIDE SEQUENCE [LARGE SCALE GENOMIC DNA]</scope>
    <source>
        <strain evidence="2 3">IEC338SC</strain>
    </source>
</reference>
<organism evidence="2 3">
    <name type="scientific">Acinetobacter pittii</name>
    <name type="common">Acinetobacter genomosp. 3</name>
    <dbReference type="NCBI Taxonomy" id="48296"/>
    <lineage>
        <taxon>Bacteria</taxon>
        <taxon>Pseudomonadati</taxon>
        <taxon>Pseudomonadota</taxon>
        <taxon>Gammaproteobacteria</taxon>
        <taxon>Moraxellales</taxon>
        <taxon>Moraxellaceae</taxon>
        <taxon>Acinetobacter</taxon>
        <taxon>Acinetobacter calcoaceticus/baumannii complex</taxon>
    </lineage>
</organism>
<dbReference type="AlphaFoldDB" id="A0AB33B9E5"/>
<dbReference type="EMBL" id="CP015145">
    <property type="protein sequence ID" value="AMX19480.1"/>
    <property type="molecule type" value="Genomic_DNA"/>
</dbReference>
<feature type="region of interest" description="Disordered" evidence="1">
    <location>
        <begin position="86"/>
        <end position="105"/>
    </location>
</feature>
<feature type="region of interest" description="Disordered" evidence="1">
    <location>
        <begin position="1"/>
        <end position="30"/>
    </location>
</feature>
<accession>A0AB33B9E5</accession>